<accession>A0A1H9PGJ0</accession>
<dbReference type="Proteomes" id="UP000199128">
    <property type="component" value="Unassembled WGS sequence"/>
</dbReference>
<dbReference type="EMBL" id="FOGP01000003">
    <property type="protein sequence ID" value="SER47278.1"/>
    <property type="molecule type" value="Genomic_DNA"/>
</dbReference>
<evidence type="ECO:0000313" key="2">
    <source>
        <dbReference type="Proteomes" id="UP000199128"/>
    </source>
</evidence>
<protein>
    <submittedName>
        <fullName evidence="1">Uncharacterized protein</fullName>
    </submittedName>
</protein>
<evidence type="ECO:0000313" key="1">
    <source>
        <dbReference type="EMBL" id="SER47278.1"/>
    </source>
</evidence>
<dbReference type="AlphaFoldDB" id="A0A1H9PGJ0"/>
<gene>
    <name evidence="1" type="ORF">SAMN05216446_0942</name>
</gene>
<proteinExistence type="predicted"/>
<sequence length="164" mass="17004">MTCGAHEGEKVRMMGRSSDVHARNVGGAPDSRDGVATLMSQVGFTGVNGTDAIGTQSMSAYAQQLNKLEREFGAINAVPTVLVGADGSGFYAAAGGIANGAVLMLNRQSAGNAARMAKAHAAEERSGFKMPTNGRLTSQAGYTVTHEYGHLLQNALYQRAKANG</sequence>
<reference evidence="2" key="1">
    <citation type="submission" date="2016-10" db="EMBL/GenBank/DDBJ databases">
        <authorList>
            <person name="Varghese N."/>
            <person name="Submissions S."/>
        </authorList>
    </citation>
    <scope>NUCLEOTIDE SEQUENCE [LARGE SCALE GENOMIC DNA]</scope>
    <source>
        <strain evidence="2">KHGC19</strain>
    </source>
</reference>
<organism evidence="1 2">
    <name type="scientific">Parafannyhessea umbonata</name>
    <dbReference type="NCBI Taxonomy" id="604330"/>
    <lineage>
        <taxon>Bacteria</taxon>
        <taxon>Bacillati</taxon>
        <taxon>Actinomycetota</taxon>
        <taxon>Coriobacteriia</taxon>
        <taxon>Coriobacteriales</taxon>
        <taxon>Atopobiaceae</taxon>
        <taxon>Parafannyhessea</taxon>
    </lineage>
</organism>
<name>A0A1H9PGJ0_9ACTN</name>